<comment type="caution">
    <text evidence="1">The sequence shown here is derived from an EMBL/GenBank/DDBJ whole genome shotgun (WGS) entry which is preliminary data.</text>
</comment>
<gene>
    <name evidence="1" type="ORF">H8695_00150</name>
</gene>
<evidence type="ECO:0000313" key="2">
    <source>
        <dbReference type="Proteomes" id="UP000620366"/>
    </source>
</evidence>
<dbReference type="PROSITE" id="PS51257">
    <property type="entry name" value="PROKAR_LIPOPROTEIN"/>
    <property type="match status" value="1"/>
</dbReference>
<proteinExistence type="predicted"/>
<dbReference type="AlphaFoldDB" id="A0A926DBM7"/>
<dbReference type="EMBL" id="JACRSP010000001">
    <property type="protein sequence ID" value="MBC8535108.1"/>
    <property type="molecule type" value="Genomic_DNA"/>
</dbReference>
<dbReference type="RefSeq" id="WP_249298728.1">
    <property type="nucleotide sequence ID" value="NZ_JACRSP010000001.1"/>
</dbReference>
<protein>
    <submittedName>
        <fullName evidence="1">Uncharacterized protein</fullName>
    </submittedName>
</protein>
<sequence>MSIKKARKLRNALLLIGMVIMLSACIYEPLLAVGAAVALSCLIPHFLYNKCPHCAKQLGRSEGPFCPFCGQHIE</sequence>
<name>A0A926DBM7_9FIRM</name>
<accession>A0A926DBM7</accession>
<reference evidence="1" key="1">
    <citation type="submission" date="2020-08" db="EMBL/GenBank/DDBJ databases">
        <title>Genome public.</title>
        <authorList>
            <person name="Liu C."/>
            <person name="Sun Q."/>
        </authorList>
    </citation>
    <scope>NUCLEOTIDE SEQUENCE</scope>
    <source>
        <strain evidence="1">BX7</strain>
    </source>
</reference>
<organism evidence="1 2">
    <name type="scientific">Feifania hominis</name>
    <dbReference type="NCBI Taxonomy" id="2763660"/>
    <lineage>
        <taxon>Bacteria</taxon>
        <taxon>Bacillati</taxon>
        <taxon>Bacillota</taxon>
        <taxon>Clostridia</taxon>
        <taxon>Eubacteriales</taxon>
        <taxon>Feifaniaceae</taxon>
        <taxon>Feifania</taxon>
    </lineage>
</organism>
<evidence type="ECO:0000313" key="1">
    <source>
        <dbReference type="EMBL" id="MBC8535108.1"/>
    </source>
</evidence>
<keyword evidence="2" id="KW-1185">Reference proteome</keyword>
<dbReference type="Proteomes" id="UP000620366">
    <property type="component" value="Unassembled WGS sequence"/>
</dbReference>